<accession>A0A2H0NBT6</accession>
<dbReference type="Proteomes" id="UP000228867">
    <property type="component" value="Unassembled WGS sequence"/>
</dbReference>
<reference evidence="1 2" key="1">
    <citation type="submission" date="2017-09" db="EMBL/GenBank/DDBJ databases">
        <title>Depth-based differentiation of microbial function through sediment-hosted aquifers and enrichment of novel symbionts in the deep terrestrial subsurface.</title>
        <authorList>
            <person name="Probst A.J."/>
            <person name="Ladd B."/>
            <person name="Jarett J.K."/>
            <person name="Geller-Mcgrath D.E."/>
            <person name="Sieber C.M."/>
            <person name="Emerson J.B."/>
            <person name="Anantharaman K."/>
            <person name="Thomas B.C."/>
            <person name="Malmstrom R."/>
            <person name="Stieglmeier M."/>
            <person name="Klingl A."/>
            <person name="Woyke T."/>
            <person name="Ryan C.M."/>
            <person name="Banfield J.F."/>
        </authorList>
    </citation>
    <scope>NUCLEOTIDE SEQUENCE [LARGE SCALE GENOMIC DNA]</scope>
    <source>
        <strain evidence="1">CG11_big_fil_rev_8_21_14_0_20_38_23</strain>
    </source>
</reference>
<proteinExistence type="predicted"/>
<dbReference type="EMBL" id="PCWR01000057">
    <property type="protein sequence ID" value="PIR06347.1"/>
    <property type="molecule type" value="Genomic_DNA"/>
</dbReference>
<evidence type="ECO:0000313" key="1">
    <source>
        <dbReference type="EMBL" id="PIR06347.1"/>
    </source>
</evidence>
<dbReference type="AlphaFoldDB" id="A0A2H0NBT6"/>
<sequence length="85" mass="10054">MQNTIFKLSKYKQILNVASELLRAKEWSNNQEMFQASLERALGLVDLLLTDPKWQDNYYFLLVLREEISKVYVKKQSIADMLKVL</sequence>
<protein>
    <recommendedName>
        <fullName evidence="3">Four helix bundle protein</fullName>
    </recommendedName>
</protein>
<comment type="caution">
    <text evidence="1">The sequence shown here is derived from an EMBL/GenBank/DDBJ whole genome shotgun (WGS) entry which is preliminary data.</text>
</comment>
<evidence type="ECO:0000313" key="2">
    <source>
        <dbReference type="Proteomes" id="UP000228867"/>
    </source>
</evidence>
<organism evidence="1 2">
    <name type="scientific">Candidatus Jorgensenbacteria bacterium CG11_big_fil_rev_8_21_14_0_20_38_23</name>
    <dbReference type="NCBI Taxonomy" id="1974594"/>
    <lineage>
        <taxon>Bacteria</taxon>
        <taxon>Candidatus Joergenseniibacteriota</taxon>
    </lineage>
</organism>
<gene>
    <name evidence="1" type="ORF">COV54_02595</name>
</gene>
<evidence type="ECO:0008006" key="3">
    <source>
        <dbReference type="Google" id="ProtNLM"/>
    </source>
</evidence>
<name>A0A2H0NBT6_9BACT</name>